<dbReference type="FunFam" id="3.80.10.10:FF:000040">
    <property type="entry name" value="Leucine rich repeats and immunoglobulin like domains 2"/>
    <property type="match status" value="1"/>
</dbReference>
<feature type="transmembrane region" description="Helical" evidence="13">
    <location>
        <begin position="770"/>
        <end position="796"/>
    </location>
</feature>
<evidence type="ECO:0000256" key="9">
    <source>
        <dbReference type="ARBA" id="ARBA00023157"/>
    </source>
</evidence>
<dbReference type="InterPro" id="IPR000483">
    <property type="entry name" value="Cys-rich_flank_reg_C"/>
</dbReference>
<organism evidence="16 17">
    <name type="scientific">Chelydra serpentina</name>
    <name type="common">Snapping turtle</name>
    <name type="synonym">Testudo serpentina</name>
    <dbReference type="NCBI Taxonomy" id="8475"/>
    <lineage>
        <taxon>Eukaryota</taxon>
        <taxon>Metazoa</taxon>
        <taxon>Chordata</taxon>
        <taxon>Craniata</taxon>
        <taxon>Vertebrata</taxon>
        <taxon>Euteleostomi</taxon>
        <taxon>Archelosauria</taxon>
        <taxon>Testudinata</taxon>
        <taxon>Testudines</taxon>
        <taxon>Cryptodira</taxon>
        <taxon>Durocryptodira</taxon>
        <taxon>Americhelydia</taxon>
        <taxon>Chelydroidea</taxon>
        <taxon>Chelydridae</taxon>
        <taxon>Chelydra</taxon>
    </lineage>
</organism>
<dbReference type="Proteomes" id="UP000694403">
    <property type="component" value="Unplaced"/>
</dbReference>
<accession>A0A8C3RP55</accession>
<evidence type="ECO:0000256" key="3">
    <source>
        <dbReference type="ARBA" id="ARBA00022614"/>
    </source>
</evidence>
<keyword evidence="5 14" id="KW-0732">Signal</keyword>
<evidence type="ECO:0000256" key="12">
    <source>
        <dbReference type="SAM" id="MobiDB-lite"/>
    </source>
</evidence>
<dbReference type="Pfam" id="PF13855">
    <property type="entry name" value="LRR_8"/>
    <property type="match status" value="4"/>
</dbReference>
<evidence type="ECO:0000256" key="6">
    <source>
        <dbReference type="ARBA" id="ARBA00022737"/>
    </source>
</evidence>
<sequence length="1091" mass="120347">MSCPLRAAPAAALGLLLLLGRLAGSSAAGGPGSPSCPAPCRCFGDLLDCSRLKLSRVPERLPQGVVQLDLSHNRLSSIKASSLSHLHSLREMTSNKIGGILPEHLKPFQSLETLDLSNNNISELKTASFPSLQLKYLYINSNRITSMEPGAFDSLSSTLQVLKLNRNKISTIPQKMFKLSHLQHLELNRNKIKKIDGLTFQGLTALKSLKMQRNGINRLMDGAFWGLTNMEVLQLDHNNLTEITKGWLYGLLMLQQLHLSQNAISRISPDAWEFCQKLSELDLTFNHLARLDDSSFVGLSLLVGLYIGNNKVNYIADCAFRGLSSLQTLDLKNNEISWTIEDMNGAFSGLDKLRMLVLQGNRIRSITKKAFSGLDALEHLDLSNNAIMSVQGNAFSQMKKLEELHLNTSSLLCDCQLKWLPQWVSENNFQSFVNASCAHPQLLKGRSIFAVSPDEFVCDDFPKPQITVQPETQSAIKGSNLSFICSAASSSDSPMTFAWKKDNELLHDAEMENYAHLRAQGGELMEYTTILRLRNVEFSNEGKYQCVISNHFGSSYSVKAKLTVNMLPSFTKMPMDLTIRAGATARLECAAVGHPVPQIAWQKDGGTDFPAARKRRMHVMPEDDVFFIVDVKIEDTGVYSCTAQNTAGSISANATLTVLETPSFLRPLLDRTVTKGETAVLQCIAGGSPPPRLNWTKDDSPLVVTERHFFAAGNQLLIIVDTDVEDAGKYTCEMSNTLGTERGNIRLNVIPTPTCDSPQNIAPSLDDDGWATVGVVIIAVVCCVVGTSLVWVVIIYHTRRRNEDCSITNTDETNLPADIPSYLSSQGTLAERQDGYGSSENGSHHQFITSSMGGYFLQQRDSNGICHLDNGSETDVEVVTDPFLCHYLGTSGTVYLKGNAYGSDAFEAYHTSCSPDQRTVCMDPCDSSYLKKKERYPYSLGTLSHSPEDPFDQYVGSIGMQATSNKLLNSTYTPNEGIGVKSLSLNSDIFDLNRNQEPSSITTSSTFMGTFGKSLWRPQLDSLSSCKQPASCQPKTFHNNNDPQASLDFDSEAEEDEKDRTISHEENSICTYKQAFENFRTPSFQSCDLNT</sequence>
<evidence type="ECO:0000313" key="17">
    <source>
        <dbReference type="Proteomes" id="UP000694403"/>
    </source>
</evidence>
<dbReference type="InterPro" id="IPR050467">
    <property type="entry name" value="LRFN"/>
</dbReference>
<dbReference type="PROSITE" id="PS50835">
    <property type="entry name" value="IG_LIKE"/>
    <property type="match status" value="3"/>
</dbReference>
<dbReference type="Pfam" id="PF07679">
    <property type="entry name" value="I-set"/>
    <property type="match status" value="2"/>
</dbReference>
<reference evidence="16" key="1">
    <citation type="submission" date="2025-08" db="UniProtKB">
        <authorList>
            <consortium name="Ensembl"/>
        </authorList>
    </citation>
    <scope>IDENTIFICATION</scope>
</reference>
<evidence type="ECO:0000256" key="13">
    <source>
        <dbReference type="SAM" id="Phobius"/>
    </source>
</evidence>
<dbReference type="SUPFAM" id="SSF52058">
    <property type="entry name" value="L domain-like"/>
    <property type="match status" value="1"/>
</dbReference>
<dbReference type="Pfam" id="PF13927">
    <property type="entry name" value="Ig_3"/>
    <property type="match status" value="1"/>
</dbReference>
<keyword evidence="8 13" id="KW-0472">Membrane</keyword>
<dbReference type="InterPro" id="IPR013783">
    <property type="entry name" value="Ig-like_fold"/>
</dbReference>
<feature type="domain" description="Ig-like" evidence="15">
    <location>
        <begin position="568"/>
        <end position="657"/>
    </location>
</feature>
<evidence type="ECO:0000256" key="8">
    <source>
        <dbReference type="ARBA" id="ARBA00023136"/>
    </source>
</evidence>
<dbReference type="InterPro" id="IPR003598">
    <property type="entry name" value="Ig_sub2"/>
</dbReference>
<dbReference type="InterPro" id="IPR007110">
    <property type="entry name" value="Ig-like_dom"/>
</dbReference>
<evidence type="ECO:0000256" key="5">
    <source>
        <dbReference type="ARBA" id="ARBA00022729"/>
    </source>
</evidence>
<dbReference type="InterPro" id="IPR013098">
    <property type="entry name" value="Ig_I-set"/>
</dbReference>
<dbReference type="SMART" id="SM00013">
    <property type="entry name" value="LRRNT"/>
    <property type="match status" value="1"/>
</dbReference>
<dbReference type="AlphaFoldDB" id="A0A8C3RP55"/>
<keyword evidence="9" id="KW-1015">Disulfide bond</keyword>
<dbReference type="InterPro" id="IPR001611">
    <property type="entry name" value="Leu-rich_rpt"/>
</dbReference>
<evidence type="ECO:0000256" key="10">
    <source>
        <dbReference type="ARBA" id="ARBA00023180"/>
    </source>
</evidence>
<dbReference type="CDD" id="cd05763">
    <property type="entry name" value="IgI_LRIG1-like"/>
    <property type="match status" value="1"/>
</dbReference>
<feature type="signal peptide" evidence="14">
    <location>
        <begin position="1"/>
        <end position="27"/>
    </location>
</feature>
<dbReference type="SMART" id="SM00082">
    <property type="entry name" value="LRRCT"/>
    <property type="match status" value="1"/>
</dbReference>
<dbReference type="InterPro" id="IPR003599">
    <property type="entry name" value="Ig_sub"/>
</dbReference>
<evidence type="ECO:0000256" key="7">
    <source>
        <dbReference type="ARBA" id="ARBA00022989"/>
    </source>
</evidence>
<keyword evidence="2" id="KW-1003">Cell membrane</keyword>
<dbReference type="InterPro" id="IPR003591">
    <property type="entry name" value="Leu-rich_rpt_typical-subtyp"/>
</dbReference>
<name>A0A8C3RP55_CHESE</name>
<dbReference type="FunFam" id="2.60.40.10:FF:000161">
    <property type="entry name" value="Leucine rich repeats and immunoglobulin like domains 2"/>
    <property type="match status" value="1"/>
</dbReference>
<evidence type="ECO:0000256" key="4">
    <source>
        <dbReference type="ARBA" id="ARBA00022692"/>
    </source>
</evidence>
<evidence type="ECO:0000313" key="16">
    <source>
        <dbReference type="Ensembl" id="ENSCSRP00000002777.1"/>
    </source>
</evidence>
<dbReference type="SMART" id="SM00365">
    <property type="entry name" value="LRR_SD22"/>
    <property type="match status" value="8"/>
</dbReference>
<dbReference type="InterPro" id="IPR036179">
    <property type="entry name" value="Ig-like_dom_sf"/>
</dbReference>
<feature type="chain" id="PRO_5034176667" description="Ig-like domain-containing protein" evidence="14">
    <location>
        <begin position="28"/>
        <end position="1091"/>
    </location>
</feature>
<dbReference type="FunFam" id="2.60.40.10:FF:000150">
    <property type="entry name" value="Leucine rich repeats and immunoglobulin like domains 3"/>
    <property type="match status" value="1"/>
</dbReference>
<keyword evidence="17" id="KW-1185">Reference proteome</keyword>
<feature type="domain" description="Ig-like" evidence="15">
    <location>
        <begin position="662"/>
        <end position="748"/>
    </location>
</feature>
<dbReference type="PRINTS" id="PR00019">
    <property type="entry name" value="LEURICHRPT"/>
</dbReference>
<protein>
    <recommendedName>
        <fullName evidence="15">Ig-like domain-containing protein</fullName>
    </recommendedName>
</protein>
<dbReference type="Gene3D" id="3.80.10.10">
    <property type="entry name" value="Ribonuclease Inhibitor"/>
    <property type="match status" value="4"/>
</dbReference>
<feature type="compositionally biased region" description="Polar residues" evidence="12">
    <location>
        <begin position="1035"/>
        <end position="1044"/>
    </location>
</feature>
<keyword evidence="11" id="KW-0393">Immunoglobulin domain</keyword>
<feature type="region of interest" description="Disordered" evidence="12">
    <location>
        <begin position="1035"/>
        <end position="1064"/>
    </location>
</feature>
<dbReference type="SMART" id="SM00369">
    <property type="entry name" value="LRR_TYP"/>
    <property type="match status" value="13"/>
</dbReference>
<dbReference type="GO" id="GO:0005886">
    <property type="term" value="C:plasma membrane"/>
    <property type="evidence" value="ECO:0007669"/>
    <property type="project" value="UniProtKB-SubCell"/>
</dbReference>
<dbReference type="InterPro" id="IPR032675">
    <property type="entry name" value="LRR_dom_sf"/>
</dbReference>
<evidence type="ECO:0000259" key="15">
    <source>
        <dbReference type="PROSITE" id="PS50835"/>
    </source>
</evidence>
<dbReference type="Ensembl" id="ENSCSRT00000002872.1">
    <property type="protein sequence ID" value="ENSCSRP00000002777.1"/>
    <property type="gene ID" value="ENSCSRG00000002049.1"/>
</dbReference>
<feature type="domain" description="Ig-like" evidence="15">
    <location>
        <begin position="464"/>
        <end position="563"/>
    </location>
</feature>
<dbReference type="PROSITE" id="PS51450">
    <property type="entry name" value="LRR"/>
    <property type="match status" value="3"/>
</dbReference>
<evidence type="ECO:0000256" key="14">
    <source>
        <dbReference type="SAM" id="SignalP"/>
    </source>
</evidence>
<dbReference type="FunFam" id="2.60.40.10:FF:000224">
    <property type="entry name" value="Leucine rich repeats and immunoglobulin like domains 3"/>
    <property type="match status" value="1"/>
</dbReference>
<comment type="subcellular location">
    <subcellularLocation>
        <location evidence="1">Cell membrane</location>
        <topology evidence="1">Single-pass type I membrane protein</topology>
    </subcellularLocation>
</comment>
<dbReference type="SMART" id="SM00409">
    <property type="entry name" value="IG"/>
    <property type="match status" value="3"/>
</dbReference>
<dbReference type="Gene3D" id="2.60.40.10">
    <property type="entry name" value="Immunoglobulins"/>
    <property type="match status" value="3"/>
</dbReference>
<keyword evidence="3" id="KW-0433">Leucine-rich repeat</keyword>
<keyword evidence="4 13" id="KW-0812">Transmembrane</keyword>
<dbReference type="PANTHER" id="PTHR45842:SF16">
    <property type="entry name" value="LEUCINE-RICH REPEATS AND IMMUNOGLOBULIN-LIKE DOMAINS 3"/>
    <property type="match status" value="1"/>
</dbReference>
<dbReference type="SMART" id="SM00408">
    <property type="entry name" value="IGc2"/>
    <property type="match status" value="3"/>
</dbReference>
<proteinExistence type="predicted"/>
<dbReference type="InterPro" id="IPR000372">
    <property type="entry name" value="LRRNT"/>
</dbReference>
<dbReference type="PANTHER" id="PTHR45842">
    <property type="entry name" value="SYNAPTIC ADHESION-LIKE MOLECULE SALM"/>
    <property type="match status" value="1"/>
</dbReference>
<reference evidence="16" key="2">
    <citation type="submission" date="2025-09" db="UniProtKB">
        <authorList>
            <consortium name="Ensembl"/>
        </authorList>
    </citation>
    <scope>IDENTIFICATION</scope>
</reference>
<evidence type="ECO:0000256" key="11">
    <source>
        <dbReference type="ARBA" id="ARBA00023319"/>
    </source>
</evidence>
<dbReference type="FunFam" id="3.80.10.10:FF:000023">
    <property type="entry name" value="Leucine rich repeats and immunoglobulin like domains 3"/>
    <property type="match status" value="1"/>
</dbReference>
<keyword evidence="10" id="KW-0325">Glycoprotein</keyword>
<evidence type="ECO:0000256" key="1">
    <source>
        <dbReference type="ARBA" id="ARBA00004251"/>
    </source>
</evidence>
<dbReference type="SUPFAM" id="SSF48726">
    <property type="entry name" value="Immunoglobulin"/>
    <property type="match status" value="3"/>
</dbReference>
<evidence type="ECO:0000256" key="2">
    <source>
        <dbReference type="ARBA" id="ARBA00022475"/>
    </source>
</evidence>
<keyword evidence="7 13" id="KW-1133">Transmembrane helix</keyword>
<keyword evidence="6" id="KW-0677">Repeat</keyword>